<proteinExistence type="predicted"/>
<gene>
    <name evidence="1" type="ORF">FCALED_LOCUS7288</name>
</gene>
<name>A0A9N9BQV1_9GLOM</name>
<comment type="caution">
    <text evidence="1">The sequence shown here is derived from an EMBL/GenBank/DDBJ whole genome shotgun (WGS) entry which is preliminary data.</text>
</comment>
<dbReference type="Proteomes" id="UP000789570">
    <property type="component" value="Unassembled WGS sequence"/>
</dbReference>
<evidence type="ECO:0000313" key="2">
    <source>
        <dbReference type="Proteomes" id="UP000789570"/>
    </source>
</evidence>
<dbReference type="EMBL" id="CAJVPQ010001904">
    <property type="protein sequence ID" value="CAG8574971.1"/>
    <property type="molecule type" value="Genomic_DNA"/>
</dbReference>
<reference evidence="1" key="1">
    <citation type="submission" date="2021-06" db="EMBL/GenBank/DDBJ databases">
        <authorList>
            <person name="Kallberg Y."/>
            <person name="Tangrot J."/>
            <person name="Rosling A."/>
        </authorList>
    </citation>
    <scope>NUCLEOTIDE SEQUENCE</scope>
    <source>
        <strain evidence="1">UK204</strain>
    </source>
</reference>
<evidence type="ECO:0000313" key="1">
    <source>
        <dbReference type="EMBL" id="CAG8574971.1"/>
    </source>
</evidence>
<dbReference type="OrthoDB" id="6509975at2759"/>
<protein>
    <submittedName>
        <fullName evidence="1">14673_t:CDS:1</fullName>
    </submittedName>
</protein>
<accession>A0A9N9BQV1</accession>
<organism evidence="1 2">
    <name type="scientific">Funneliformis caledonium</name>
    <dbReference type="NCBI Taxonomy" id="1117310"/>
    <lineage>
        <taxon>Eukaryota</taxon>
        <taxon>Fungi</taxon>
        <taxon>Fungi incertae sedis</taxon>
        <taxon>Mucoromycota</taxon>
        <taxon>Glomeromycotina</taxon>
        <taxon>Glomeromycetes</taxon>
        <taxon>Glomerales</taxon>
        <taxon>Glomeraceae</taxon>
        <taxon>Funneliformis</taxon>
    </lineage>
</organism>
<dbReference type="AlphaFoldDB" id="A0A9N9BQV1"/>
<sequence length="130" mass="15081">MSYPDKTELDRDILNQEKSLLSISWKIFSNVHIAEKWYKNLFPAWKALKSIKRGELEPYYDGIQSCKDTQNFGKEFECDLNVIKFQSTDTSRMAFAEGLFNGKGPLDTCKSQPVFISSLSVHLDYVKQHY</sequence>
<keyword evidence="2" id="KW-1185">Reference proteome</keyword>